<evidence type="ECO:0000313" key="7">
    <source>
        <dbReference type="Proteomes" id="UP001151287"/>
    </source>
</evidence>
<name>A0A9Q0CVN6_9POAL</name>
<dbReference type="EMBL" id="JAMQYH010000001">
    <property type="protein sequence ID" value="KAJ1701064.1"/>
    <property type="molecule type" value="Genomic_DNA"/>
</dbReference>
<evidence type="ECO:0000256" key="1">
    <source>
        <dbReference type="ARBA" id="ARBA00022723"/>
    </source>
</evidence>
<evidence type="ECO:0000259" key="5">
    <source>
        <dbReference type="PROSITE" id="PS50966"/>
    </source>
</evidence>
<evidence type="ECO:0000256" key="2">
    <source>
        <dbReference type="ARBA" id="ARBA00022771"/>
    </source>
</evidence>
<protein>
    <recommendedName>
        <fullName evidence="5">SWIM-type domain-containing protein</fullName>
    </recommendedName>
</protein>
<dbReference type="SMART" id="SM00575">
    <property type="entry name" value="ZnF_PMZ"/>
    <property type="match status" value="1"/>
</dbReference>
<dbReference type="InterPro" id="IPR006564">
    <property type="entry name" value="Znf_PMZ"/>
</dbReference>
<evidence type="ECO:0000256" key="4">
    <source>
        <dbReference type="PROSITE-ProRule" id="PRU00325"/>
    </source>
</evidence>
<dbReference type="Pfam" id="PF04434">
    <property type="entry name" value="SWIM"/>
    <property type="match status" value="1"/>
</dbReference>
<dbReference type="InterPro" id="IPR007527">
    <property type="entry name" value="Znf_SWIM"/>
</dbReference>
<dbReference type="AlphaFoldDB" id="A0A9Q0CVN6"/>
<comment type="caution">
    <text evidence="6">The sequence shown here is derived from an EMBL/GenBank/DDBJ whole genome shotgun (WGS) entry which is preliminary data.</text>
</comment>
<organism evidence="6 7">
    <name type="scientific">Rhynchospora breviuscula</name>
    <dbReference type="NCBI Taxonomy" id="2022672"/>
    <lineage>
        <taxon>Eukaryota</taxon>
        <taxon>Viridiplantae</taxon>
        <taxon>Streptophyta</taxon>
        <taxon>Embryophyta</taxon>
        <taxon>Tracheophyta</taxon>
        <taxon>Spermatophyta</taxon>
        <taxon>Magnoliopsida</taxon>
        <taxon>Liliopsida</taxon>
        <taxon>Poales</taxon>
        <taxon>Cyperaceae</taxon>
        <taxon>Cyperoideae</taxon>
        <taxon>Rhynchosporeae</taxon>
        <taxon>Rhynchospora</taxon>
    </lineage>
</organism>
<proteinExistence type="predicted"/>
<keyword evidence="7" id="KW-1185">Reference proteome</keyword>
<evidence type="ECO:0000256" key="3">
    <source>
        <dbReference type="ARBA" id="ARBA00022833"/>
    </source>
</evidence>
<dbReference type="PROSITE" id="PS50966">
    <property type="entry name" value="ZF_SWIM"/>
    <property type="match status" value="1"/>
</dbReference>
<dbReference type="OrthoDB" id="660475at2759"/>
<accession>A0A9Q0CVN6</accession>
<gene>
    <name evidence="6" type="ORF">LUZ63_000843</name>
</gene>
<keyword evidence="2 4" id="KW-0863">Zinc-finger</keyword>
<dbReference type="Proteomes" id="UP001151287">
    <property type="component" value="Unassembled WGS sequence"/>
</dbReference>
<sequence>MWNELRVTNPEVINYLKKCGKENETDDNEPWRPERWAQTFDTGARWGLISSNESESFNSRYKVERRLPVVGLVEGTWYKVVQWFNEKKQIALQRQADGQRWPKEVQLKMMKHTIKAVPMTVVTIDVERGEFEVHMPYEKDFSEKTWKYKVLIKHDYQPEDPQLPSRRVTCECKKPQLTGIPCAHVVAVCGRYRWEVDDFVDEWYSTENMLKIWSSSDFHCYGDEENWPRYDGPVVFPDRNMINRGRRKKDCNWMWMDAMRKNKNKIRRTRANNNPRQPMSMEDFNLVAVPTHGGREVQGTYLLLLRETKVKLPVAETRLNQAVIPLVSILELRVVLILQEKELNHAEILLA</sequence>
<dbReference type="GO" id="GO:0008270">
    <property type="term" value="F:zinc ion binding"/>
    <property type="evidence" value="ECO:0007669"/>
    <property type="project" value="UniProtKB-KW"/>
</dbReference>
<evidence type="ECO:0000313" key="6">
    <source>
        <dbReference type="EMBL" id="KAJ1701064.1"/>
    </source>
</evidence>
<feature type="domain" description="SWIM-type" evidence="5">
    <location>
        <begin position="148"/>
        <end position="193"/>
    </location>
</feature>
<reference evidence="6" key="1">
    <citation type="journal article" date="2022" name="Cell">
        <title>Repeat-based holocentromeres influence genome architecture and karyotype evolution.</title>
        <authorList>
            <person name="Hofstatter P.G."/>
            <person name="Thangavel G."/>
            <person name="Lux T."/>
            <person name="Neumann P."/>
            <person name="Vondrak T."/>
            <person name="Novak P."/>
            <person name="Zhang M."/>
            <person name="Costa L."/>
            <person name="Castellani M."/>
            <person name="Scott A."/>
            <person name="Toegelov H."/>
            <person name="Fuchs J."/>
            <person name="Mata-Sucre Y."/>
            <person name="Dias Y."/>
            <person name="Vanzela A.L.L."/>
            <person name="Huettel B."/>
            <person name="Almeida C.C.S."/>
            <person name="Simkova H."/>
            <person name="Souza G."/>
            <person name="Pedrosa-Harand A."/>
            <person name="Macas J."/>
            <person name="Mayer K.F.X."/>
            <person name="Houben A."/>
            <person name="Marques A."/>
        </authorList>
    </citation>
    <scope>NUCLEOTIDE SEQUENCE</scope>
    <source>
        <strain evidence="6">RhyBre1mFocal</strain>
    </source>
</reference>
<keyword evidence="1" id="KW-0479">Metal-binding</keyword>
<keyword evidence="3" id="KW-0862">Zinc</keyword>